<feature type="compositionally biased region" description="Polar residues" evidence="7">
    <location>
        <begin position="495"/>
        <end position="506"/>
    </location>
</feature>
<feature type="compositionally biased region" description="Polar residues" evidence="7">
    <location>
        <begin position="28"/>
        <end position="49"/>
    </location>
</feature>
<dbReference type="PANTHER" id="PTHR11584">
    <property type="entry name" value="SERINE/THREONINE PROTEIN KINASE"/>
    <property type="match status" value="1"/>
</dbReference>
<feature type="compositionally biased region" description="Low complexity" evidence="7">
    <location>
        <begin position="450"/>
        <end position="460"/>
    </location>
</feature>
<feature type="compositionally biased region" description="Polar residues" evidence="7">
    <location>
        <begin position="381"/>
        <end position="399"/>
    </location>
</feature>
<evidence type="ECO:0000313" key="10">
    <source>
        <dbReference type="Proteomes" id="UP000319731"/>
    </source>
</evidence>
<dbReference type="EMBL" id="QEAO01000038">
    <property type="protein sequence ID" value="TPX31870.1"/>
    <property type="molecule type" value="Genomic_DNA"/>
</dbReference>
<proteinExistence type="predicted"/>
<dbReference type="RefSeq" id="XP_031023201.1">
    <property type="nucleotide sequence ID" value="XM_031170813.1"/>
</dbReference>
<dbReference type="Gene3D" id="1.10.510.10">
    <property type="entry name" value="Transferase(Phosphotransferase) domain 1"/>
    <property type="match status" value="1"/>
</dbReference>
<feature type="region of interest" description="Disordered" evidence="7">
    <location>
        <begin position="902"/>
        <end position="935"/>
    </location>
</feature>
<keyword evidence="3 6" id="KW-0547">Nucleotide-binding</keyword>
<dbReference type="OrthoDB" id="266718at2759"/>
<feature type="region of interest" description="Disordered" evidence="7">
    <location>
        <begin position="431"/>
        <end position="462"/>
    </location>
</feature>
<dbReference type="Pfam" id="PF00069">
    <property type="entry name" value="Pkinase"/>
    <property type="match status" value="1"/>
</dbReference>
<dbReference type="InterPro" id="IPR000719">
    <property type="entry name" value="Prot_kinase_dom"/>
</dbReference>
<sequence>MEDRSRKRGWLSPFASSDELRRDPAKAISTNTAPPNNVTNITNVASPTGNSPPSPKTPSLLFAGISSLSDDQPGLPSNSSPPSKLIPQSYAQGNRPLSDPSPMASPSGSHEHISISRQSSGLQTPTNGKSASPKTATPTHELLSRSAAASQVSLPHSPLISDEMMIIDPRWAGPKSGEITPSEKTSSPGRSSIVDLFRWKTPPSSVPHSRRASRTESRSRRGSLFNPRGSIFSLASRASRESLNTPTRTTPTLLTAKSEEGLIRHNSQLFGSGKKLKKGKSITNVYPTNMQRRALKKTSTMTSLTKLSGNDFDFILPPEQQANAPRPSLTRGPSMALRDMVGAFFSTSTPNVYASRHNADDAQPTSFAFDETSVEHARAASSDQARPHNNSSKGRPSSTIEEKQRPRTFYALEHVSSSLRNMVGLSVHTDVKQNLSPPRPQSHGKKSGDTSPTSPLSPLSEKSYTSVVPSLIPNNRVSSHFESSTIAPSLPSAGVTETPSAASASTEHTRSWWLVTSTHRTERVSMSADTVSSPQTPSMTPRTGHSAVSVSSIKRNTMDIPPTSREEYAKILGRDSKDYKGGLTPDGFDEPNKLKQSWLGRVGAVWRRSATSIDDLQGVADSSDLANSPDALTIMVCGPNDVSHVVNVSATDNAQAIRTRIFRAFEKVIPLEERGTFYLAKNTKDVWLSHSRSFSEGNGQPVLLDNDMLLQYVKEPPNAQSPFPSLALIRAKIPIQTRAPPRVAQSTSPTTAAPSVGLIERARRRFHDFFVGERPPMELLADQLLEYFPNIEVALNDNEEEEQRQDNGQEPDGRSGDATSDHAVSPTNDITDSSNAVVDVYRQATSSLPRSMDRLIFSATPPRTAMTALLSESPPRSVISTSSAAQEALDLANGKAHRYSFTGPSPAVSVRSAPSEGHPSPLSPNEPAGFDDTNPYVYAARNDKETAHRSDDGGSVRTHDSFTRGGTLTAKVASTRALSNVGNASQNIPEGTEVDAVSYIRNLVKQSTEVQAIHREATRRKSQAMLLSRRNSQMPRSESLINHFSVATAPRKIEHVEPETLIYAQSAPGNSFLSRTASLPYRPDTESPRIDIRRTQKPETAPRTYNHRYSTISIASDDNIEYRKKSVGASDPALFGSTPRSYRNRFAITDAASEEDDIASLGGRSVSDNQIISTSSSVGQIARSTSTSIIGSSSPLPASIAQAIEDAAIANGLTETKGAKAPFKWVKGKLIGEGSYGRVYHGLKLSLQRSNGQPNATEFIAIKQVDLAPPKGRETNANRVAFRKKMVEALQREMEFLKILDHGNIVRYYGFELTENTMNVFLEYVDGGTISSIISRLGVLPIEMIQSFTCQVLLGLEYLHNLDIIHRDIKGANVLVDSKGVVKISDFGISKRTGYSEAYRRASRMSVQGSVFWMAPEVVRSQGYSAKIDIWSTGCVVVEMISGHRPWRDYEEAAAFWQIGQYRTPPSPDTVQSDVRAFLDLAFTIDPEKRPKAAELLQHPFLDVDPYDVDFEGLYHQAELRRREEGSNNSELSSLASMDSDQSVRQNNSLPRALRKSSIETESLDESSTRKVTLERNKRDSIPAL</sequence>
<dbReference type="PROSITE" id="PS00107">
    <property type="entry name" value="PROTEIN_KINASE_ATP"/>
    <property type="match status" value="1"/>
</dbReference>
<keyword evidence="4" id="KW-0418">Kinase</keyword>
<feature type="compositionally biased region" description="Low complexity" evidence="7">
    <location>
        <begin position="904"/>
        <end position="915"/>
    </location>
</feature>
<keyword evidence="1" id="KW-0723">Serine/threonine-protein kinase</keyword>
<comment type="caution">
    <text evidence="9">The sequence shown here is derived from an EMBL/GenBank/DDBJ whole genome shotgun (WGS) entry which is preliminary data.</text>
</comment>
<dbReference type="PROSITE" id="PS50011">
    <property type="entry name" value="PROTEIN_KINASE_DOM"/>
    <property type="match status" value="1"/>
</dbReference>
<feature type="region of interest" description="Disordered" evidence="7">
    <location>
        <begin position="372"/>
        <end position="407"/>
    </location>
</feature>
<evidence type="ECO:0000313" key="9">
    <source>
        <dbReference type="EMBL" id="TPX31870.1"/>
    </source>
</evidence>
<feature type="compositionally biased region" description="Basic and acidic residues" evidence="7">
    <location>
        <begin position="1567"/>
        <end position="1585"/>
    </location>
</feature>
<dbReference type="InterPro" id="IPR011009">
    <property type="entry name" value="Kinase-like_dom_sf"/>
</dbReference>
<evidence type="ECO:0000259" key="8">
    <source>
        <dbReference type="PROSITE" id="PS50011"/>
    </source>
</evidence>
<dbReference type="SUPFAM" id="SSF56112">
    <property type="entry name" value="Protein kinase-like (PK-like)"/>
    <property type="match status" value="1"/>
</dbReference>
<feature type="region of interest" description="Disordered" evidence="7">
    <location>
        <begin position="170"/>
        <end position="228"/>
    </location>
</feature>
<evidence type="ECO:0000256" key="7">
    <source>
        <dbReference type="SAM" id="MobiDB-lite"/>
    </source>
</evidence>
<feature type="compositionally biased region" description="Basic and acidic residues" evidence="7">
    <location>
        <begin position="804"/>
        <end position="815"/>
    </location>
</feature>
<name>A0A507BPH2_9FUNG</name>
<feature type="region of interest" description="Disordered" evidence="7">
    <location>
        <begin position="1"/>
        <end position="153"/>
    </location>
</feature>
<evidence type="ECO:0000256" key="4">
    <source>
        <dbReference type="ARBA" id="ARBA00022777"/>
    </source>
</evidence>
<dbReference type="CDD" id="cd06606">
    <property type="entry name" value="STKc_MAPKKK"/>
    <property type="match status" value="1"/>
</dbReference>
<evidence type="ECO:0000256" key="5">
    <source>
        <dbReference type="ARBA" id="ARBA00022840"/>
    </source>
</evidence>
<evidence type="ECO:0000256" key="1">
    <source>
        <dbReference type="ARBA" id="ARBA00022527"/>
    </source>
</evidence>
<keyword evidence="5 6" id="KW-0067">ATP-binding</keyword>
<feature type="compositionally biased region" description="Polar residues" evidence="7">
    <location>
        <begin position="1536"/>
        <end position="1550"/>
    </location>
</feature>
<dbReference type="GO" id="GO:0005524">
    <property type="term" value="F:ATP binding"/>
    <property type="evidence" value="ECO:0007669"/>
    <property type="project" value="UniProtKB-UniRule"/>
</dbReference>
<evidence type="ECO:0000256" key="6">
    <source>
        <dbReference type="PROSITE-ProRule" id="PRU10141"/>
    </source>
</evidence>
<feature type="binding site" evidence="6">
    <location>
        <position position="1263"/>
    </location>
    <ligand>
        <name>ATP</name>
        <dbReference type="ChEBI" id="CHEBI:30616"/>
    </ligand>
</feature>
<keyword evidence="2" id="KW-0808">Transferase</keyword>
<feature type="region of interest" description="Disordered" evidence="7">
    <location>
        <begin position="799"/>
        <end position="836"/>
    </location>
</feature>
<organism evidence="9 10">
    <name type="scientific">Synchytrium microbalum</name>
    <dbReference type="NCBI Taxonomy" id="1806994"/>
    <lineage>
        <taxon>Eukaryota</taxon>
        <taxon>Fungi</taxon>
        <taxon>Fungi incertae sedis</taxon>
        <taxon>Chytridiomycota</taxon>
        <taxon>Chytridiomycota incertae sedis</taxon>
        <taxon>Chytridiomycetes</taxon>
        <taxon>Synchytriales</taxon>
        <taxon>Synchytriaceae</taxon>
        <taxon>Synchytrium</taxon>
    </lineage>
</organism>
<reference evidence="9 10" key="1">
    <citation type="journal article" date="2019" name="Sci. Rep.">
        <title>Comparative genomics of chytrid fungi reveal insights into the obligate biotrophic and pathogenic lifestyle of Synchytrium endobioticum.</title>
        <authorList>
            <person name="van de Vossenberg B.T.L.H."/>
            <person name="Warris S."/>
            <person name="Nguyen H.D.T."/>
            <person name="van Gent-Pelzer M.P.E."/>
            <person name="Joly D.L."/>
            <person name="van de Geest H.C."/>
            <person name="Bonants P.J.M."/>
            <person name="Smith D.S."/>
            <person name="Levesque C.A."/>
            <person name="van der Lee T.A.J."/>
        </authorList>
    </citation>
    <scope>NUCLEOTIDE SEQUENCE [LARGE SCALE GENOMIC DNA]</scope>
    <source>
        <strain evidence="9 10">JEL517</strain>
    </source>
</reference>
<feature type="region of interest" description="Disordered" evidence="7">
    <location>
        <begin position="485"/>
        <end position="508"/>
    </location>
</feature>
<dbReference type="InterPro" id="IPR017441">
    <property type="entry name" value="Protein_kinase_ATP_BS"/>
</dbReference>
<feature type="compositionally biased region" description="Polar residues" evidence="7">
    <location>
        <begin position="527"/>
        <end position="549"/>
    </location>
</feature>
<dbReference type="Proteomes" id="UP000319731">
    <property type="component" value="Unassembled WGS sequence"/>
</dbReference>
<dbReference type="GeneID" id="42006110"/>
<feature type="compositionally biased region" description="Polar residues" evidence="7">
    <location>
        <begin position="115"/>
        <end position="138"/>
    </location>
</feature>
<dbReference type="STRING" id="1806994.A0A507BPH2"/>
<dbReference type="PROSITE" id="PS00108">
    <property type="entry name" value="PROTEIN_KINASE_ST"/>
    <property type="match status" value="1"/>
</dbReference>
<feature type="compositionally biased region" description="Polar residues" evidence="7">
    <location>
        <begin position="66"/>
        <end position="82"/>
    </location>
</feature>
<dbReference type="PANTHER" id="PTHR11584:SF369">
    <property type="entry name" value="MITOGEN-ACTIVATED PROTEIN KINASE KINASE KINASE 19-RELATED"/>
    <property type="match status" value="1"/>
</dbReference>
<evidence type="ECO:0000256" key="2">
    <source>
        <dbReference type="ARBA" id="ARBA00022679"/>
    </source>
</evidence>
<protein>
    <recommendedName>
        <fullName evidence="8">Protein kinase domain-containing protein</fullName>
    </recommendedName>
</protein>
<dbReference type="GO" id="GO:0004674">
    <property type="term" value="F:protein serine/threonine kinase activity"/>
    <property type="evidence" value="ECO:0007669"/>
    <property type="project" value="UniProtKB-KW"/>
</dbReference>
<feature type="region of interest" description="Disordered" evidence="7">
    <location>
        <begin position="524"/>
        <end position="549"/>
    </location>
</feature>
<feature type="domain" description="Protein kinase" evidence="8">
    <location>
        <begin position="1225"/>
        <end position="1502"/>
    </location>
</feature>
<dbReference type="InterPro" id="IPR008271">
    <property type="entry name" value="Ser/Thr_kinase_AS"/>
</dbReference>
<gene>
    <name evidence="9" type="ORF">SmJEL517_g04885</name>
</gene>
<dbReference type="SMART" id="SM00220">
    <property type="entry name" value="S_TKc"/>
    <property type="match status" value="1"/>
</dbReference>
<accession>A0A507BPH2</accession>
<feature type="region of interest" description="Disordered" evidence="7">
    <location>
        <begin position="1522"/>
        <end position="1585"/>
    </location>
</feature>
<keyword evidence="10" id="KW-1185">Reference proteome</keyword>
<feature type="compositionally biased region" description="Polar residues" evidence="7">
    <location>
        <begin position="825"/>
        <end position="836"/>
    </location>
</feature>
<evidence type="ECO:0000256" key="3">
    <source>
        <dbReference type="ARBA" id="ARBA00022741"/>
    </source>
</evidence>